<feature type="region of interest" description="Disordered" evidence="4">
    <location>
        <begin position="1"/>
        <end position="28"/>
    </location>
</feature>
<dbReference type="EMBL" id="OZ034821">
    <property type="protein sequence ID" value="CAL1407692.1"/>
    <property type="molecule type" value="Genomic_DNA"/>
</dbReference>
<feature type="repeat" description="PPR" evidence="3">
    <location>
        <begin position="270"/>
        <end position="304"/>
    </location>
</feature>
<dbReference type="FunFam" id="1.25.40.10:FF:000333">
    <property type="entry name" value="Pentatricopeptide repeat-containing protein"/>
    <property type="match status" value="1"/>
</dbReference>
<name>A0AAV2GBX7_9ROSI</name>
<dbReference type="InterPro" id="IPR002885">
    <property type="entry name" value="PPR_rpt"/>
</dbReference>
<dbReference type="Proteomes" id="UP001497516">
    <property type="component" value="Chromosome 8"/>
</dbReference>
<dbReference type="PANTHER" id="PTHR47926">
    <property type="entry name" value="PENTATRICOPEPTIDE REPEAT-CONTAINING PROTEIN"/>
    <property type="match status" value="1"/>
</dbReference>
<comment type="similarity">
    <text evidence="1">Belongs to the PPR family. PCMP-H subfamily.</text>
</comment>
<dbReference type="InterPro" id="IPR046960">
    <property type="entry name" value="PPR_At4g14850-like_plant"/>
</dbReference>
<feature type="repeat" description="PPR" evidence="3">
    <location>
        <begin position="104"/>
        <end position="138"/>
    </location>
</feature>
<evidence type="ECO:0000256" key="1">
    <source>
        <dbReference type="ARBA" id="ARBA00006643"/>
    </source>
</evidence>
<reference evidence="6 7" key="1">
    <citation type="submission" date="2024-04" db="EMBL/GenBank/DDBJ databases">
        <authorList>
            <person name="Fracassetti M."/>
        </authorList>
    </citation>
    <scope>NUCLEOTIDE SEQUENCE [LARGE SCALE GENOMIC DNA]</scope>
</reference>
<dbReference type="SUPFAM" id="SSF48452">
    <property type="entry name" value="TPR-like"/>
    <property type="match status" value="1"/>
</dbReference>
<evidence type="ECO:0000313" key="7">
    <source>
        <dbReference type="Proteomes" id="UP001497516"/>
    </source>
</evidence>
<feature type="repeat" description="PPR" evidence="3">
    <location>
        <begin position="510"/>
        <end position="544"/>
    </location>
</feature>
<organism evidence="6 7">
    <name type="scientific">Linum trigynum</name>
    <dbReference type="NCBI Taxonomy" id="586398"/>
    <lineage>
        <taxon>Eukaryota</taxon>
        <taxon>Viridiplantae</taxon>
        <taxon>Streptophyta</taxon>
        <taxon>Embryophyta</taxon>
        <taxon>Tracheophyta</taxon>
        <taxon>Spermatophyta</taxon>
        <taxon>Magnoliopsida</taxon>
        <taxon>eudicotyledons</taxon>
        <taxon>Gunneridae</taxon>
        <taxon>Pentapetalae</taxon>
        <taxon>rosids</taxon>
        <taxon>fabids</taxon>
        <taxon>Malpighiales</taxon>
        <taxon>Linaceae</taxon>
        <taxon>Linum</taxon>
    </lineage>
</organism>
<gene>
    <name evidence="6" type="ORF">LTRI10_LOCUS47345</name>
</gene>
<evidence type="ECO:0000259" key="5">
    <source>
        <dbReference type="Pfam" id="PF14432"/>
    </source>
</evidence>
<feature type="repeat" description="PPR" evidence="3">
    <location>
        <begin position="342"/>
        <end position="372"/>
    </location>
</feature>
<dbReference type="PANTHER" id="PTHR47926:SF436">
    <property type="entry name" value="PENTATRICOPEPTIDE REPEAT-CONTAINING PROTEIN ELI1, CHLOROPLASTIC-LIKE ISOFORM X2"/>
    <property type="match status" value="1"/>
</dbReference>
<feature type="domain" description="DYW" evidence="5">
    <location>
        <begin position="588"/>
        <end position="680"/>
    </location>
</feature>
<dbReference type="AlphaFoldDB" id="A0AAV2GBX7"/>
<accession>A0AAV2GBX7</accession>
<dbReference type="InterPro" id="IPR046848">
    <property type="entry name" value="E_motif"/>
</dbReference>
<dbReference type="Gene3D" id="1.25.40.10">
    <property type="entry name" value="Tetratricopeptide repeat domain"/>
    <property type="match status" value="5"/>
</dbReference>
<dbReference type="Pfam" id="PF12854">
    <property type="entry name" value="PPR_1"/>
    <property type="match status" value="1"/>
</dbReference>
<evidence type="ECO:0000256" key="3">
    <source>
        <dbReference type="PROSITE-ProRule" id="PRU00708"/>
    </source>
</evidence>
<dbReference type="FunFam" id="1.25.40.10:FF:002148">
    <property type="entry name" value="Pentatricopeptide repeat-containing protein At2g29760, chloroplastic"/>
    <property type="match status" value="1"/>
</dbReference>
<evidence type="ECO:0000256" key="4">
    <source>
        <dbReference type="SAM" id="MobiDB-lite"/>
    </source>
</evidence>
<protein>
    <recommendedName>
        <fullName evidence="5">DYW domain-containing protein</fullName>
    </recommendedName>
</protein>
<evidence type="ECO:0000256" key="2">
    <source>
        <dbReference type="ARBA" id="ARBA00022737"/>
    </source>
</evidence>
<dbReference type="Pfam" id="PF13041">
    <property type="entry name" value="PPR_2"/>
    <property type="match status" value="3"/>
</dbReference>
<dbReference type="Pfam" id="PF20431">
    <property type="entry name" value="E_motif"/>
    <property type="match status" value="1"/>
</dbReference>
<dbReference type="NCBIfam" id="TIGR00756">
    <property type="entry name" value="PPR"/>
    <property type="match status" value="6"/>
</dbReference>
<dbReference type="InterPro" id="IPR011990">
    <property type="entry name" value="TPR-like_helical_dom_sf"/>
</dbReference>
<dbReference type="InterPro" id="IPR032867">
    <property type="entry name" value="DYW_dom"/>
</dbReference>
<keyword evidence="7" id="KW-1185">Reference proteome</keyword>
<feature type="repeat" description="PPR" evidence="3">
    <location>
        <begin position="373"/>
        <end position="407"/>
    </location>
</feature>
<feature type="repeat" description="PPR" evidence="3">
    <location>
        <begin position="205"/>
        <end position="239"/>
    </location>
</feature>
<evidence type="ECO:0000313" key="6">
    <source>
        <dbReference type="EMBL" id="CAL1407692.1"/>
    </source>
</evidence>
<dbReference type="Pfam" id="PF14432">
    <property type="entry name" value="DYW_deaminase"/>
    <property type="match status" value="1"/>
</dbReference>
<dbReference type="GO" id="GO:0003723">
    <property type="term" value="F:RNA binding"/>
    <property type="evidence" value="ECO:0007669"/>
    <property type="project" value="InterPro"/>
</dbReference>
<proteinExistence type="inferred from homology"/>
<dbReference type="PROSITE" id="PS51375">
    <property type="entry name" value="PPR"/>
    <property type="match status" value="6"/>
</dbReference>
<dbReference type="GO" id="GO:0009451">
    <property type="term" value="P:RNA modification"/>
    <property type="evidence" value="ECO:0007669"/>
    <property type="project" value="InterPro"/>
</dbReference>
<dbReference type="Pfam" id="PF01535">
    <property type="entry name" value="PPR"/>
    <property type="match status" value="3"/>
</dbReference>
<sequence length="680" mass="76561">MNAATTYSPPYHRRHHQHHLPPLPPQSQPTIVSIPTQKSILDLLNSKTATSSLQSLAQIHALVLKTGHFHDHFVSGTLLKYYANPRFHNLDSAIQLFRNVPSPNVFVHNVLIKACLDNGEPRKAVWLYYELIMNDAKPNKFTYPTLLKACGDGGVVGEGKQVHCHVVKLGFAGDGHVKSAGIRMYGYFGMAADARKMLDDEDDDDAVCWNAMIDGYFRCGDVGSAEEVFDEMGESGRRNVGSWNAMVSGLARRGKIEDARNLFDEMPDRDEISWSVVIDGYVKSGFYKEALEVFNTMQSERIRPSKFVLTSVLAACAHLGALDHGRWVHAYVRKEKKSIVMDAVLGTALLDMYAKCGRLDMAWEVFESMKEKEVFSWNAMIKGLAMHGRADDAVELFFEMQRRKFRPNGITFIGVLNACAHSGAVEQALKLFDSMENVYNIEPEVEHYGCLVDCLGRSGRLEEAEELVNSMPIEPNPAVYGSLLGACRIHGNSELGERIGRLLLELEPNNSGRYALLSNIYAKAERWDDVAEVRKLMKERGVKTNPGSSMIELGGCVHEFKMGEGCHPKMKEIYSTLKVMIERLEMEGYVPNTSQVLFNIEEEEKETALQYHSEKLAIAFGFISTKPGETIRVVKNLRVCDDCHSAIKLISRVYGREIVLRDRVRYHHFRDGTCSCKDFW</sequence>
<dbReference type="GO" id="GO:0008270">
    <property type="term" value="F:zinc ion binding"/>
    <property type="evidence" value="ECO:0007669"/>
    <property type="project" value="InterPro"/>
</dbReference>
<keyword evidence="2" id="KW-0677">Repeat</keyword>